<dbReference type="AlphaFoldDB" id="A0A5D2IBF9"/>
<sequence length="93" mass="10543">MLLLQPFLQSGFLCQFPPETKTWHFSSSPINKFPLISQPTKPVTDLKVLLSSATSNWIVILGDVVRTSSRREGHVAMSNMSRWDEIVLQVMVQ</sequence>
<protein>
    <submittedName>
        <fullName evidence="1">Uncharacterized protein</fullName>
    </submittedName>
</protein>
<name>A0A5D2IBF9_GOSTO</name>
<organism evidence="1 2">
    <name type="scientific">Gossypium tomentosum</name>
    <name type="common">Hawaiian cotton</name>
    <name type="synonym">Gossypium sandvicense</name>
    <dbReference type="NCBI Taxonomy" id="34277"/>
    <lineage>
        <taxon>Eukaryota</taxon>
        <taxon>Viridiplantae</taxon>
        <taxon>Streptophyta</taxon>
        <taxon>Embryophyta</taxon>
        <taxon>Tracheophyta</taxon>
        <taxon>Spermatophyta</taxon>
        <taxon>Magnoliopsida</taxon>
        <taxon>eudicotyledons</taxon>
        <taxon>Gunneridae</taxon>
        <taxon>Pentapetalae</taxon>
        <taxon>rosids</taxon>
        <taxon>malvids</taxon>
        <taxon>Malvales</taxon>
        <taxon>Malvaceae</taxon>
        <taxon>Malvoideae</taxon>
        <taxon>Gossypium</taxon>
    </lineage>
</organism>
<dbReference type="Proteomes" id="UP000322667">
    <property type="component" value="Chromosome D12"/>
</dbReference>
<keyword evidence="2" id="KW-1185">Reference proteome</keyword>
<dbReference type="EMBL" id="CM017634">
    <property type="protein sequence ID" value="TYH39336.1"/>
    <property type="molecule type" value="Genomic_DNA"/>
</dbReference>
<gene>
    <name evidence="1" type="ORF">ES332_D12G173100v1</name>
</gene>
<proteinExistence type="predicted"/>
<evidence type="ECO:0000313" key="2">
    <source>
        <dbReference type="Proteomes" id="UP000322667"/>
    </source>
</evidence>
<evidence type="ECO:0000313" key="1">
    <source>
        <dbReference type="EMBL" id="TYH39336.1"/>
    </source>
</evidence>
<accession>A0A5D2IBF9</accession>
<reference evidence="1 2" key="1">
    <citation type="submission" date="2019-07" db="EMBL/GenBank/DDBJ databases">
        <title>WGS assembly of Gossypium tomentosum.</title>
        <authorList>
            <person name="Chen Z.J."/>
            <person name="Sreedasyam A."/>
            <person name="Ando A."/>
            <person name="Song Q."/>
            <person name="De L."/>
            <person name="Hulse-Kemp A."/>
            <person name="Ding M."/>
            <person name="Ye W."/>
            <person name="Kirkbride R."/>
            <person name="Jenkins J."/>
            <person name="Plott C."/>
            <person name="Lovell J."/>
            <person name="Lin Y.-M."/>
            <person name="Vaughn R."/>
            <person name="Liu B."/>
            <person name="Li W."/>
            <person name="Simpson S."/>
            <person name="Scheffler B."/>
            <person name="Saski C."/>
            <person name="Grover C."/>
            <person name="Hu G."/>
            <person name="Conover J."/>
            <person name="Carlson J."/>
            <person name="Shu S."/>
            <person name="Boston L."/>
            <person name="Williams M."/>
            <person name="Peterson D."/>
            <person name="Mcgee K."/>
            <person name="Jones D."/>
            <person name="Wendel J."/>
            <person name="Stelly D."/>
            <person name="Grimwood J."/>
            <person name="Schmutz J."/>
        </authorList>
    </citation>
    <scope>NUCLEOTIDE SEQUENCE [LARGE SCALE GENOMIC DNA]</scope>
    <source>
        <strain evidence="1">7179.01</strain>
    </source>
</reference>